<protein>
    <submittedName>
        <fullName evidence="1">Uncharacterized protein</fullName>
    </submittedName>
</protein>
<organism evidence="1 2">
    <name type="scientific">Ktedonospora formicarum</name>
    <dbReference type="NCBI Taxonomy" id="2778364"/>
    <lineage>
        <taxon>Bacteria</taxon>
        <taxon>Bacillati</taxon>
        <taxon>Chloroflexota</taxon>
        <taxon>Ktedonobacteria</taxon>
        <taxon>Ktedonobacterales</taxon>
        <taxon>Ktedonobacteraceae</taxon>
        <taxon>Ktedonospora</taxon>
    </lineage>
</organism>
<proteinExistence type="predicted"/>
<dbReference type="EMBL" id="BNJF01000005">
    <property type="protein sequence ID" value="GHO49363.1"/>
    <property type="molecule type" value="Genomic_DNA"/>
</dbReference>
<sequence>MAWYAHWHIANDVVYDVIHTFLNSPLGESRVAKSISPTYPYHIYIRETIEEAEEDGAQLRNLKLRIL</sequence>
<dbReference type="Proteomes" id="UP000612362">
    <property type="component" value="Unassembled WGS sequence"/>
</dbReference>
<dbReference type="AlphaFoldDB" id="A0A8J3MX48"/>
<name>A0A8J3MX48_9CHLR</name>
<evidence type="ECO:0000313" key="1">
    <source>
        <dbReference type="EMBL" id="GHO49363.1"/>
    </source>
</evidence>
<evidence type="ECO:0000313" key="2">
    <source>
        <dbReference type="Proteomes" id="UP000612362"/>
    </source>
</evidence>
<accession>A0A8J3MX48</accession>
<comment type="caution">
    <text evidence="1">The sequence shown here is derived from an EMBL/GenBank/DDBJ whole genome shotgun (WGS) entry which is preliminary data.</text>
</comment>
<keyword evidence="2" id="KW-1185">Reference proteome</keyword>
<reference evidence="1" key="1">
    <citation type="submission" date="2020-10" db="EMBL/GenBank/DDBJ databases">
        <title>Taxonomic study of unclassified bacteria belonging to the class Ktedonobacteria.</title>
        <authorList>
            <person name="Yabe S."/>
            <person name="Wang C.M."/>
            <person name="Zheng Y."/>
            <person name="Sakai Y."/>
            <person name="Cavaletti L."/>
            <person name="Monciardini P."/>
            <person name="Donadio S."/>
        </authorList>
    </citation>
    <scope>NUCLEOTIDE SEQUENCE</scope>
    <source>
        <strain evidence="1">SOSP1-1</strain>
    </source>
</reference>
<gene>
    <name evidence="1" type="ORF">KSX_75260</name>
</gene>